<name>A0A3N2DQH6_9GAMM</name>
<organism evidence="1 2">
    <name type="scientific">Sinobacterium caligoides</name>
    <dbReference type="NCBI Taxonomy" id="933926"/>
    <lineage>
        <taxon>Bacteria</taxon>
        <taxon>Pseudomonadati</taxon>
        <taxon>Pseudomonadota</taxon>
        <taxon>Gammaproteobacteria</taxon>
        <taxon>Cellvibrionales</taxon>
        <taxon>Spongiibacteraceae</taxon>
        <taxon>Sinobacterium</taxon>
    </lineage>
</organism>
<comment type="caution">
    <text evidence="1">The sequence shown here is derived from an EMBL/GenBank/DDBJ whole genome shotgun (WGS) entry which is preliminary data.</text>
</comment>
<accession>A0A3N2DQH6</accession>
<gene>
    <name evidence="1" type="ORF">EDC56_2538</name>
</gene>
<dbReference type="Proteomes" id="UP000275394">
    <property type="component" value="Unassembled WGS sequence"/>
</dbReference>
<dbReference type="EMBL" id="RKHR01000004">
    <property type="protein sequence ID" value="ROS02086.1"/>
    <property type="molecule type" value="Genomic_DNA"/>
</dbReference>
<protein>
    <submittedName>
        <fullName evidence="1">Uncharacterized protein</fullName>
    </submittedName>
</protein>
<proteinExistence type="predicted"/>
<evidence type="ECO:0000313" key="1">
    <source>
        <dbReference type="EMBL" id="ROS02086.1"/>
    </source>
</evidence>
<dbReference type="AlphaFoldDB" id="A0A3N2DQH6"/>
<keyword evidence="2" id="KW-1185">Reference proteome</keyword>
<reference evidence="1 2" key="1">
    <citation type="submission" date="2018-11" db="EMBL/GenBank/DDBJ databases">
        <title>Genomic Encyclopedia of Type Strains, Phase IV (KMG-IV): sequencing the most valuable type-strain genomes for metagenomic binning, comparative biology and taxonomic classification.</title>
        <authorList>
            <person name="Goeker M."/>
        </authorList>
    </citation>
    <scope>NUCLEOTIDE SEQUENCE [LARGE SCALE GENOMIC DNA]</scope>
    <source>
        <strain evidence="1 2">DSM 100316</strain>
    </source>
</reference>
<sequence length="170" mass="19110">MLCFSEVSTISRNLSVHPALPAVLELDGFLNAVRCFLDCPKRLFSAELVGGGLPLEDIVDGDIKGIETNGRVISKSIENYHSVYKLIVDLIYKKISKSKTRSTENIDWNLVEYYGLISTADIEDGPWNRLISQDHTLVRFLDEDGSESITFYIEFSDFVLATQLGVAWNE</sequence>
<evidence type="ECO:0000313" key="2">
    <source>
        <dbReference type="Proteomes" id="UP000275394"/>
    </source>
</evidence>